<gene>
    <name evidence="2" type="ORF">OXD698_LOCUS43614</name>
</gene>
<name>A0A820EUM3_9BILA</name>
<feature type="region of interest" description="Disordered" evidence="1">
    <location>
        <begin position="200"/>
        <end position="221"/>
    </location>
</feature>
<dbReference type="EMBL" id="CAJOAZ010012574">
    <property type="protein sequence ID" value="CAF4254365.1"/>
    <property type="molecule type" value="Genomic_DNA"/>
</dbReference>
<protein>
    <submittedName>
        <fullName evidence="2">Uncharacterized protein</fullName>
    </submittedName>
</protein>
<comment type="caution">
    <text evidence="2">The sequence shown here is derived from an EMBL/GenBank/DDBJ whole genome shotgun (WGS) entry which is preliminary data.</text>
</comment>
<evidence type="ECO:0000313" key="2">
    <source>
        <dbReference type="EMBL" id="CAF4254365.1"/>
    </source>
</evidence>
<feature type="compositionally biased region" description="Basic residues" evidence="1">
    <location>
        <begin position="205"/>
        <end position="221"/>
    </location>
</feature>
<reference evidence="2" key="1">
    <citation type="submission" date="2021-02" db="EMBL/GenBank/DDBJ databases">
        <authorList>
            <person name="Nowell W R."/>
        </authorList>
    </citation>
    <scope>NUCLEOTIDE SEQUENCE</scope>
</reference>
<sequence length="221" mass="25807">LRYEYISMEGLSKVLCPSLLQLNINTRNIHTLCANIANINSPGITSIESKLIKTKKFPLHCNECLIKYNELTKLIICIINKMPNIEKISLHIIIKNNPETIDINQTKNFINHELFNLKEYEIDIQFYETAPLGCIDVKILGQNEKLFDIWFTKNIQQLNINEGTLLLYINSRKDDNDIDRINIHDDEEKIINAIFNKELNSHGHPSQKRRQHKRCKNGIQR</sequence>
<proteinExistence type="predicted"/>
<feature type="non-terminal residue" evidence="2">
    <location>
        <position position="1"/>
    </location>
</feature>
<dbReference type="AlphaFoldDB" id="A0A820EUM3"/>
<organism evidence="2 3">
    <name type="scientific">Adineta steineri</name>
    <dbReference type="NCBI Taxonomy" id="433720"/>
    <lineage>
        <taxon>Eukaryota</taxon>
        <taxon>Metazoa</taxon>
        <taxon>Spiralia</taxon>
        <taxon>Gnathifera</taxon>
        <taxon>Rotifera</taxon>
        <taxon>Eurotatoria</taxon>
        <taxon>Bdelloidea</taxon>
        <taxon>Adinetida</taxon>
        <taxon>Adinetidae</taxon>
        <taxon>Adineta</taxon>
    </lineage>
</organism>
<evidence type="ECO:0000313" key="3">
    <source>
        <dbReference type="Proteomes" id="UP000663844"/>
    </source>
</evidence>
<evidence type="ECO:0000256" key="1">
    <source>
        <dbReference type="SAM" id="MobiDB-lite"/>
    </source>
</evidence>
<accession>A0A820EUM3</accession>
<dbReference type="Proteomes" id="UP000663844">
    <property type="component" value="Unassembled WGS sequence"/>
</dbReference>